<dbReference type="Proteomes" id="UP001059617">
    <property type="component" value="Chromosome"/>
</dbReference>
<protein>
    <submittedName>
        <fullName evidence="2">DUF916 domain-containing protein</fullName>
    </submittedName>
</protein>
<dbReference type="RefSeq" id="WP_259863724.1">
    <property type="nucleotide sequence ID" value="NZ_BAAAST010000012.1"/>
</dbReference>
<sequence>MTELARPHIRSGRAMVAVGLLLVLSNVWPAIPATAAPTENAIQWAVGPAPSASGETRSTIDYTLPPDTEITDRVAISNLGAEALTLAVYATDAFTTPEGSFTLLTADQRPVDLGSWITFESPTITIAPGTTVQVPFRMALPKDATPGDHAAGIVASRQVPGSADGTTRLAVDQRVGTRVYVRVNGTLSPALSITKLSVDYGAAVYPFRNRDAAVTYTVHNSGNIRLGGTGTISLLTPFGTRMAQSQPVSIPPLLPDESFTATVAIGGAFPAGRVTARMDLDGVNPPGVVPLDTPHQRQTATTWAVPWLLTAVVVAILLAWPGRRFLRTGYLSILRRNRPAAAEL</sequence>
<keyword evidence="1" id="KW-0812">Transmembrane</keyword>
<dbReference type="EMBL" id="CP073720">
    <property type="protein sequence ID" value="UWP85588.1"/>
    <property type="molecule type" value="Genomic_DNA"/>
</dbReference>
<reference evidence="2" key="2">
    <citation type="submission" date="2022-09" db="EMBL/GenBank/DDBJ databases">
        <title>Biosynthetic gene clusters of Dactylosporangioum fulvum.</title>
        <authorList>
            <person name="Caradec T."/>
        </authorList>
    </citation>
    <scope>NUCLEOTIDE SEQUENCE</scope>
    <source>
        <strain evidence="2">NRRL B-16292</strain>
    </source>
</reference>
<keyword evidence="1" id="KW-1133">Transmembrane helix</keyword>
<keyword evidence="3" id="KW-1185">Reference proteome</keyword>
<proteinExistence type="predicted"/>
<organism evidence="2 3">
    <name type="scientific">Dactylosporangium fulvum</name>
    <dbReference type="NCBI Taxonomy" id="53359"/>
    <lineage>
        <taxon>Bacteria</taxon>
        <taxon>Bacillati</taxon>
        <taxon>Actinomycetota</taxon>
        <taxon>Actinomycetes</taxon>
        <taxon>Micromonosporales</taxon>
        <taxon>Micromonosporaceae</taxon>
        <taxon>Dactylosporangium</taxon>
    </lineage>
</organism>
<feature type="transmembrane region" description="Helical" evidence="1">
    <location>
        <begin position="303"/>
        <end position="320"/>
    </location>
</feature>
<keyword evidence="1" id="KW-0472">Membrane</keyword>
<name>A0ABY5WA65_9ACTN</name>
<evidence type="ECO:0000313" key="2">
    <source>
        <dbReference type="EMBL" id="UWP85588.1"/>
    </source>
</evidence>
<evidence type="ECO:0000313" key="3">
    <source>
        <dbReference type="Proteomes" id="UP001059617"/>
    </source>
</evidence>
<accession>A0ABY5WA65</accession>
<evidence type="ECO:0000256" key="1">
    <source>
        <dbReference type="SAM" id="Phobius"/>
    </source>
</evidence>
<reference evidence="2" key="1">
    <citation type="submission" date="2021-04" db="EMBL/GenBank/DDBJ databases">
        <authorList>
            <person name="Hartkoorn R.C."/>
            <person name="Beaudoing E."/>
            <person name="Hot D."/>
        </authorList>
    </citation>
    <scope>NUCLEOTIDE SEQUENCE</scope>
    <source>
        <strain evidence="2">NRRL B-16292</strain>
    </source>
</reference>
<gene>
    <name evidence="2" type="ORF">Dfulv_15625</name>
</gene>